<keyword evidence="2" id="KW-1185">Reference proteome</keyword>
<evidence type="ECO:0000313" key="1">
    <source>
        <dbReference type="EMBL" id="KAI3665107.1"/>
    </source>
</evidence>
<comment type="caution">
    <text evidence="1">The sequence shown here is derived from an EMBL/GenBank/DDBJ whole genome shotgun (WGS) entry which is preliminary data.</text>
</comment>
<name>A0ACB8XD89_ARCLA</name>
<reference evidence="2" key="1">
    <citation type="journal article" date="2022" name="Mol. Ecol. Resour.">
        <title>The genomes of chicory, endive, great burdock and yacon provide insights into Asteraceae palaeo-polyploidization history and plant inulin production.</title>
        <authorList>
            <person name="Fan W."/>
            <person name="Wang S."/>
            <person name="Wang H."/>
            <person name="Wang A."/>
            <person name="Jiang F."/>
            <person name="Liu H."/>
            <person name="Zhao H."/>
            <person name="Xu D."/>
            <person name="Zhang Y."/>
        </authorList>
    </citation>
    <scope>NUCLEOTIDE SEQUENCE [LARGE SCALE GENOMIC DNA]</scope>
    <source>
        <strain evidence="2">cv. Niubang</strain>
    </source>
</reference>
<accession>A0ACB8XD89</accession>
<organism evidence="1 2">
    <name type="scientific">Arctium lappa</name>
    <name type="common">Greater burdock</name>
    <name type="synonym">Lappa major</name>
    <dbReference type="NCBI Taxonomy" id="4217"/>
    <lineage>
        <taxon>Eukaryota</taxon>
        <taxon>Viridiplantae</taxon>
        <taxon>Streptophyta</taxon>
        <taxon>Embryophyta</taxon>
        <taxon>Tracheophyta</taxon>
        <taxon>Spermatophyta</taxon>
        <taxon>Magnoliopsida</taxon>
        <taxon>eudicotyledons</taxon>
        <taxon>Gunneridae</taxon>
        <taxon>Pentapetalae</taxon>
        <taxon>asterids</taxon>
        <taxon>campanulids</taxon>
        <taxon>Asterales</taxon>
        <taxon>Asteraceae</taxon>
        <taxon>Carduoideae</taxon>
        <taxon>Cardueae</taxon>
        <taxon>Arctiinae</taxon>
        <taxon>Arctium</taxon>
    </lineage>
</organism>
<protein>
    <submittedName>
        <fullName evidence="1">Uncharacterized protein</fullName>
    </submittedName>
</protein>
<reference evidence="1 2" key="2">
    <citation type="journal article" date="2022" name="Mol. Ecol. Resour.">
        <title>The genomes of chicory, endive, great burdock and yacon provide insights into Asteraceae paleo-polyploidization history and plant inulin production.</title>
        <authorList>
            <person name="Fan W."/>
            <person name="Wang S."/>
            <person name="Wang H."/>
            <person name="Wang A."/>
            <person name="Jiang F."/>
            <person name="Liu H."/>
            <person name="Zhao H."/>
            <person name="Xu D."/>
            <person name="Zhang Y."/>
        </authorList>
    </citation>
    <scope>NUCLEOTIDE SEQUENCE [LARGE SCALE GENOMIC DNA]</scope>
    <source>
        <strain evidence="2">cv. Niubang</strain>
    </source>
</reference>
<sequence>MAERTLAAKQMEECLYRLKNHYKQIHSIVGLLKDLNLMLTTMEAKLDQSIMSKSEVQETDGSVKGDANLVTSDSQTFNPFRNIRLDVPHFDAQMMERREKGLCYNCDEKFHKCHICKGKMFALLQVEDSKSDSATDPSFLTLEDQGLDEGLNSVVLPLVCIHW</sequence>
<proteinExistence type="predicted"/>
<dbReference type="EMBL" id="CM042064">
    <property type="protein sequence ID" value="KAI3665107.1"/>
    <property type="molecule type" value="Genomic_DNA"/>
</dbReference>
<evidence type="ECO:0000313" key="2">
    <source>
        <dbReference type="Proteomes" id="UP001055879"/>
    </source>
</evidence>
<gene>
    <name evidence="1" type="ORF">L6452_43725</name>
</gene>
<dbReference type="Proteomes" id="UP001055879">
    <property type="component" value="Linkage Group LG18"/>
</dbReference>